<accession>A0A975BJ34</accession>
<dbReference type="EMBL" id="CP061800">
    <property type="protein sequence ID" value="QTA86270.1"/>
    <property type="molecule type" value="Genomic_DNA"/>
</dbReference>
<proteinExistence type="predicted"/>
<keyword evidence="2" id="KW-1185">Reference proteome</keyword>
<protein>
    <submittedName>
        <fullName evidence="1">Uncharacterized protein</fullName>
    </submittedName>
</protein>
<dbReference type="Proteomes" id="UP000663722">
    <property type="component" value="Chromosome"/>
</dbReference>
<dbReference type="AlphaFoldDB" id="A0A975BJ34"/>
<organism evidence="1 2">
    <name type="scientific">Desulfonema magnum</name>
    <dbReference type="NCBI Taxonomy" id="45655"/>
    <lineage>
        <taxon>Bacteria</taxon>
        <taxon>Pseudomonadati</taxon>
        <taxon>Thermodesulfobacteriota</taxon>
        <taxon>Desulfobacteria</taxon>
        <taxon>Desulfobacterales</taxon>
        <taxon>Desulfococcaceae</taxon>
        <taxon>Desulfonema</taxon>
    </lineage>
</organism>
<evidence type="ECO:0000313" key="1">
    <source>
        <dbReference type="EMBL" id="QTA86270.1"/>
    </source>
</evidence>
<name>A0A975BJ34_9BACT</name>
<dbReference type="KEGG" id="dmm:dnm_022910"/>
<gene>
    <name evidence="1" type="ORF">dnm_022910</name>
</gene>
<sequence length="61" mass="6304">MPSEEDPPVRTPCSANVSLASADISGITAKPTTSPNIHIITLLISHPLTNPGISPISSLRS</sequence>
<reference evidence="1" key="1">
    <citation type="journal article" date="2021" name="Microb. Physiol.">
        <title>Proteogenomic Insights into the Physiology of Marine, Sulfate-Reducing, Filamentous Desulfonema limicola and Desulfonema magnum.</title>
        <authorList>
            <person name="Schnaars V."/>
            <person name="Wohlbrand L."/>
            <person name="Scheve S."/>
            <person name="Hinrichs C."/>
            <person name="Reinhardt R."/>
            <person name="Rabus R."/>
        </authorList>
    </citation>
    <scope>NUCLEOTIDE SEQUENCE</scope>
    <source>
        <strain evidence="1">4be13</strain>
    </source>
</reference>
<evidence type="ECO:0000313" key="2">
    <source>
        <dbReference type="Proteomes" id="UP000663722"/>
    </source>
</evidence>